<dbReference type="KEGG" id="pbor:BSF38_02878"/>
<sequence length="110" mass="11880">MAGSVKEFTDANWKSEVLDSSVPVIVDFWAPWCGPCRMLAPTIEKIAEEFGDKVKVGKMNTDENSDTPGGLRISAIPTVLVFQGGKEVDRLVGVNPINKFKDTLGKLGVA</sequence>
<feature type="domain" description="Thioredoxin" evidence="10">
    <location>
        <begin position="1"/>
        <end position="109"/>
    </location>
</feature>
<name>A0A1U7CQZ1_9BACT</name>
<feature type="site" description="Deprotonates C-terminal active site Cys" evidence="8">
    <location>
        <position position="27"/>
    </location>
</feature>
<feature type="site" description="Contributes to redox potential value" evidence="8">
    <location>
        <position position="34"/>
    </location>
</feature>
<evidence type="ECO:0000256" key="1">
    <source>
        <dbReference type="ARBA" id="ARBA00008987"/>
    </source>
</evidence>
<dbReference type="PIRSF" id="PIRSF000077">
    <property type="entry name" value="Thioredoxin"/>
    <property type="match status" value="1"/>
</dbReference>
<dbReference type="GO" id="GO:0045454">
    <property type="term" value="P:cell redox homeostasis"/>
    <property type="evidence" value="ECO:0007669"/>
    <property type="project" value="TreeGrafter"/>
</dbReference>
<dbReference type="Pfam" id="PF00085">
    <property type="entry name" value="Thioredoxin"/>
    <property type="match status" value="1"/>
</dbReference>
<feature type="active site" description="Nucleophile" evidence="8">
    <location>
        <position position="36"/>
    </location>
</feature>
<evidence type="ECO:0000256" key="7">
    <source>
        <dbReference type="PIRNR" id="PIRNR000077"/>
    </source>
</evidence>
<dbReference type="PROSITE" id="PS00194">
    <property type="entry name" value="THIOREDOXIN_1"/>
    <property type="match status" value="1"/>
</dbReference>
<comment type="similarity">
    <text evidence="1 7">Belongs to the thioredoxin family.</text>
</comment>
<dbReference type="NCBIfam" id="TIGR01068">
    <property type="entry name" value="thioredoxin"/>
    <property type="match status" value="1"/>
</dbReference>
<feature type="site" description="Contributes to redox potential value" evidence="8">
    <location>
        <position position="35"/>
    </location>
</feature>
<dbReference type="RefSeq" id="WP_076346657.1">
    <property type="nucleotide sequence ID" value="NZ_CP019082.1"/>
</dbReference>
<dbReference type="Proteomes" id="UP000186309">
    <property type="component" value="Chromosome"/>
</dbReference>
<dbReference type="PROSITE" id="PS51352">
    <property type="entry name" value="THIOREDOXIN_2"/>
    <property type="match status" value="1"/>
</dbReference>
<dbReference type="GO" id="GO:0015035">
    <property type="term" value="F:protein-disulfide reductase activity"/>
    <property type="evidence" value="ECO:0007669"/>
    <property type="project" value="UniProtKB-UniRule"/>
</dbReference>
<evidence type="ECO:0000256" key="5">
    <source>
        <dbReference type="ARBA" id="ARBA00023284"/>
    </source>
</evidence>
<evidence type="ECO:0000256" key="8">
    <source>
        <dbReference type="PIRSR" id="PIRSR000077-1"/>
    </source>
</evidence>
<evidence type="ECO:0000256" key="6">
    <source>
        <dbReference type="NCBIfam" id="TIGR01068"/>
    </source>
</evidence>
<dbReference type="PRINTS" id="PR00421">
    <property type="entry name" value="THIOREDOXIN"/>
</dbReference>
<dbReference type="PANTHER" id="PTHR45663">
    <property type="entry name" value="GEO12009P1"/>
    <property type="match status" value="1"/>
</dbReference>
<gene>
    <name evidence="11" type="primary">trxA_1</name>
    <name evidence="11" type="ORF">BSF38_02878</name>
</gene>
<keyword evidence="4 9" id="KW-1015">Disulfide bond</keyword>
<keyword evidence="2" id="KW-0813">Transport</keyword>
<dbReference type="OrthoDB" id="9790390at2"/>
<feature type="disulfide bond" description="Redox-active" evidence="9">
    <location>
        <begin position="33"/>
        <end position="36"/>
    </location>
</feature>
<dbReference type="EMBL" id="CP019082">
    <property type="protein sequence ID" value="APW61364.1"/>
    <property type="molecule type" value="Genomic_DNA"/>
</dbReference>
<evidence type="ECO:0000313" key="12">
    <source>
        <dbReference type="Proteomes" id="UP000186309"/>
    </source>
</evidence>
<keyword evidence="3" id="KW-0249">Electron transport</keyword>
<feature type="active site" description="Nucleophile" evidence="8">
    <location>
        <position position="33"/>
    </location>
</feature>
<dbReference type="InterPro" id="IPR036249">
    <property type="entry name" value="Thioredoxin-like_sf"/>
</dbReference>
<reference evidence="12" key="1">
    <citation type="submission" date="2016-12" db="EMBL/GenBank/DDBJ databases">
        <title>Comparative genomics of four Isosphaeraceae planctomycetes: a common pool of plasmids and glycoside hydrolase genes.</title>
        <authorList>
            <person name="Ivanova A."/>
        </authorList>
    </citation>
    <scope>NUCLEOTIDE SEQUENCE [LARGE SCALE GENOMIC DNA]</scope>
    <source>
        <strain evidence="12">PX4</strain>
    </source>
</reference>
<organism evidence="11 12">
    <name type="scientific">Paludisphaera borealis</name>
    <dbReference type="NCBI Taxonomy" id="1387353"/>
    <lineage>
        <taxon>Bacteria</taxon>
        <taxon>Pseudomonadati</taxon>
        <taxon>Planctomycetota</taxon>
        <taxon>Planctomycetia</taxon>
        <taxon>Isosphaerales</taxon>
        <taxon>Isosphaeraceae</taxon>
        <taxon>Paludisphaera</taxon>
    </lineage>
</organism>
<evidence type="ECO:0000313" key="11">
    <source>
        <dbReference type="EMBL" id="APW61364.1"/>
    </source>
</evidence>
<protein>
    <recommendedName>
        <fullName evidence="6 7">Thioredoxin</fullName>
    </recommendedName>
</protein>
<dbReference type="InterPro" id="IPR013766">
    <property type="entry name" value="Thioredoxin_domain"/>
</dbReference>
<dbReference type="GO" id="GO:0005829">
    <property type="term" value="C:cytosol"/>
    <property type="evidence" value="ECO:0007669"/>
    <property type="project" value="TreeGrafter"/>
</dbReference>
<accession>A0A1U7CQZ1</accession>
<dbReference type="InterPro" id="IPR017937">
    <property type="entry name" value="Thioredoxin_CS"/>
</dbReference>
<evidence type="ECO:0000256" key="2">
    <source>
        <dbReference type="ARBA" id="ARBA00022448"/>
    </source>
</evidence>
<dbReference type="Gene3D" id="3.40.30.10">
    <property type="entry name" value="Glutaredoxin"/>
    <property type="match status" value="1"/>
</dbReference>
<keyword evidence="5 9" id="KW-0676">Redox-active center</keyword>
<dbReference type="SUPFAM" id="SSF52833">
    <property type="entry name" value="Thioredoxin-like"/>
    <property type="match status" value="1"/>
</dbReference>
<dbReference type="PANTHER" id="PTHR45663:SF11">
    <property type="entry name" value="GEO12009P1"/>
    <property type="match status" value="1"/>
</dbReference>
<dbReference type="AlphaFoldDB" id="A0A1U7CQZ1"/>
<evidence type="ECO:0000259" key="10">
    <source>
        <dbReference type="PROSITE" id="PS51352"/>
    </source>
</evidence>
<evidence type="ECO:0000256" key="3">
    <source>
        <dbReference type="ARBA" id="ARBA00022982"/>
    </source>
</evidence>
<evidence type="ECO:0000256" key="4">
    <source>
        <dbReference type="ARBA" id="ARBA00023157"/>
    </source>
</evidence>
<proteinExistence type="inferred from homology"/>
<evidence type="ECO:0000256" key="9">
    <source>
        <dbReference type="PIRSR" id="PIRSR000077-4"/>
    </source>
</evidence>
<dbReference type="CDD" id="cd02947">
    <property type="entry name" value="TRX_family"/>
    <property type="match status" value="1"/>
</dbReference>
<keyword evidence="12" id="KW-1185">Reference proteome</keyword>
<dbReference type="STRING" id="1387353.BSF38_02878"/>
<dbReference type="FunFam" id="3.40.30.10:FF:000001">
    <property type="entry name" value="Thioredoxin"/>
    <property type="match status" value="1"/>
</dbReference>
<dbReference type="InterPro" id="IPR005746">
    <property type="entry name" value="Thioredoxin"/>
</dbReference>